<dbReference type="Pfam" id="PF10551">
    <property type="entry name" value="MULE"/>
    <property type="match status" value="1"/>
</dbReference>
<dbReference type="InterPro" id="IPR018289">
    <property type="entry name" value="MULE_transposase_dom"/>
</dbReference>
<accession>A0AAV0GH36</accession>
<dbReference type="AlphaFoldDB" id="A0AAV0GH36"/>
<dbReference type="PANTHER" id="PTHR47718">
    <property type="entry name" value="OS01G0519700 PROTEIN"/>
    <property type="match status" value="1"/>
</dbReference>
<keyword evidence="4" id="KW-1185">Reference proteome</keyword>
<evidence type="ECO:0000313" key="2">
    <source>
        <dbReference type="EMBL" id="CAH9114125.1"/>
    </source>
</evidence>
<dbReference type="PANTHER" id="PTHR47718:SF18">
    <property type="entry name" value="PROTEIN FAR1-RELATED SEQUENCE 5-LIKE"/>
    <property type="match status" value="1"/>
</dbReference>
<reference evidence="3" key="1">
    <citation type="submission" date="2022-07" db="EMBL/GenBank/DDBJ databases">
        <authorList>
            <person name="Macas J."/>
            <person name="Novak P."/>
            <person name="Neumann P."/>
        </authorList>
    </citation>
    <scope>NUCLEOTIDE SEQUENCE</scope>
</reference>
<feature type="domain" description="MULE transposase" evidence="1">
    <location>
        <begin position="2"/>
        <end position="64"/>
    </location>
</feature>
<evidence type="ECO:0000313" key="4">
    <source>
        <dbReference type="Proteomes" id="UP001152523"/>
    </source>
</evidence>
<dbReference type="EMBL" id="CAMAPF010000218">
    <property type="protein sequence ID" value="CAH9114125.1"/>
    <property type="molecule type" value="Genomic_DNA"/>
</dbReference>
<evidence type="ECO:0000313" key="3">
    <source>
        <dbReference type="EMBL" id="CAH9147039.1"/>
    </source>
</evidence>
<dbReference type="Proteomes" id="UP001152523">
    <property type="component" value="Unassembled WGS sequence"/>
</dbReference>
<proteinExistence type="predicted"/>
<gene>
    <name evidence="2" type="ORF">CEPIT_LOCUS20573</name>
    <name evidence="3" type="ORF">CEPIT_LOCUS43433</name>
</gene>
<dbReference type="EMBL" id="CAMAPF010001120">
    <property type="protein sequence ID" value="CAH9147039.1"/>
    <property type="molecule type" value="Genomic_DNA"/>
</dbReference>
<sequence length="228" mass="25785">MVFTPFTGVDNHKKCVTFGAGLLLKEDVESYIWVFRCFLDAVGREPSCIITDQDPSMRIAIEKDVKQGKIPDRYVCSRWCRIALVQPMYELEGGLIEQCVETDEKNMSMNQLWSEIYSCISIVEDQPVLLQQFVDLLKQHKEMLQSSSPMNNVIPSKQDMFASFLGSTAPTNVTVLPPQQAKNKGSGKRLKGKKELMIDATSKPKRLCRSCSELCHHDSRNCPLNMSS</sequence>
<evidence type="ECO:0000259" key="1">
    <source>
        <dbReference type="Pfam" id="PF10551"/>
    </source>
</evidence>
<protein>
    <recommendedName>
        <fullName evidence="1">MULE transposase domain-containing protein</fullName>
    </recommendedName>
</protein>
<organism evidence="3 4">
    <name type="scientific">Cuscuta epithymum</name>
    <dbReference type="NCBI Taxonomy" id="186058"/>
    <lineage>
        <taxon>Eukaryota</taxon>
        <taxon>Viridiplantae</taxon>
        <taxon>Streptophyta</taxon>
        <taxon>Embryophyta</taxon>
        <taxon>Tracheophyta</taxon>
        <taxon>Spermatophyta</taxon>
        <taxon>Magnoliopsida</taxon>
        <taxon>eudicotyledons</taxon>
        <taxon>Gunneridae</taxon>
        <taxon>Pentapetalae</taxon>
        <taxon>asterids</taxon>
        <taxon>lamiids</taxon>
        <taxon>Solanales</taxon>
        <taxon>Convolvulaceae</taxon>
        <taxon>Cuscuteae</taxon>
        <taxon>Cuscuta</taxon>
        <taxon>Cuscuta subgen. Cuscuta</taxon>
    </lineage>
</organism>
<name>A0AAV0GH36_9ASTE</name>
<comment type="caution">
    <text evidence="3">The sequence shown here is derived from an EMBL/GenBank/DDBJ whole genome shotgun (WGS) entry which is preliminary data.</text>
</comment>